<evidence type="ECO:0000256" key="4">
    <source>
        <dbReference type="ARBA" id="ARBA00023015"/>
    </source>
</evidence>
<dbReference type="Pfam" id="PF01029">
    <property type="entry name" value="NusB"/>
    <property type="match status" value="1"/>
</dbReference>
<accession>B4D6X5</accession>
<reference evidence="8 9" key="1">
    <citation type="journal article" date="2011" name="J. Bacteriol.">
        <title>Genome sequence of Chthoniobacter flavus Ellin428, an aerobic heterotrophic soil bacterium.</title>
        <authorList>
            <person name="Kant R."/>
            <person name="van Passel M.W."/>
            <person name="Palva A."/>
            <person name="Lucas S."/>
            <person name="Lapidus A."/>
            <person name="Glavina Del Rio T."/>
            <person name="Dalin E."/>
            <person name="Tice H."/>
            <person name="Bruce D."/>
            <person name="Goodwin L."/>
            <person name="Pitluck S."/>
            <person name="Larimer F.W."/>
            <person name="Land M.L."/>
            <person name="Hauser L."/>
            <person name="Sangwan P."/>
            <person name="de Vos W.M."/>
            <person name="Janssen P.H."/>
            <person name="Smidt H."/>
        </authorList>
    </citation>
    <scope>NUCLEOTIDE SEQUENCE [LARGE SCALE GENOMIC DNA]</scope>
    <source>
        <strain evidence="8 9">Ellin428</strain>
    </source>
</reference>
<organism evidence="8 9">
    <name type="scientific">Chthoniobacter flavus Ellin428</name>
    <dbReference type="NCBI Taxonomy" id="497964"/>
    <lineage>
        <taxon>Bacteria</taxon>
        <taxon>Pseudomonadati</taxon>
        <taxon>Verrucomicrobiota</taxon>
        <taxon>Spartobacteria</taxon>
        <taxon>Chthoniobacterales</taxon>
        <taxon>Chthoniobacteraceae</taxon>
        <taxon>Chthoniobacter</taxon>
    </lineage>
</organism>
<evidence type="ECO:0000259" key="7">
    <source>
        <dbReference type="Pfam" id="PF01029"/>
    </source>
</evidence>
<comment type="caution">
    <text evidence="8">The sequence shown here is derived from an EMBL/GenBank/DDBJ whole genome shotgun (WGS) entry which is preliminary data.</text>
</comment>
<proteinExistence type="inferred from homology"/>
<name>B4D6X5_9BACT</name>
<dbReference type="STRING" id="497964.CfE428DRAFT_4665"/>
<evidence type="ECO:0000256" key="5">
    <source>
        <dbReference type="ARBA" id="ARBA00023163"/>
    </source>
</evidence>
<dbReference type="NCBIfam" id="TIGR01951">
    <property type="entry name" value="nusB"/>
    <property type="match status" value="1"/>
</dbReference>
<dbReference type="Proteomes" id="UP000005824">
    <property type="component" value="Unassembled WGS sequence"/>
</dbReference>
<dbReference type="AlphaFoldDB" id="B4D6X5"/>
<dbReference type="PANTHER" id="PTHR11078:SF3">
    <property type="entry name" value="ANTITERMINATION NUSB DOMAIN-CONTAINING PROTEIN"/>
    <property type="match status" value="1"/>
</dbReference>
<dbReference type="InterPro" id="IPR035926">
    <property type="entry name" value="NusB-like_sf"/>
</dbReference>
<evidence type="ECO:0000313" key="9">
    <source>
        <dbReference type="Proteomes" id="UP000005824"/>
    </source>
</evidence>
<keyword evidence="5 6" id="KW-0804">Transcription</keyword>
<dbReference type="GO" id="GO:0006353">
    <property type="term" value="P:DNA-templated transcription termination"/>
    <property type="evidence" value="ECO:0007669"/>
    <property type="project" value="UniProtKB-UniRule"/>
</dbReference>
<dbReference type="eggNOG" id="COG0781">
    <property type="taxonomic scope" value="Bacteria"/>
</dbReference>
<feature type="domain" description="NusB/RsmB/TIM44" evidence="7">
    <location>
        <begin position="7"/>
        <end position="135"/>
    </location>
</feature>
<evidence type="ECO:0000256" key="6">
    <source>
        <dbReference type="HAMAP-Rule" id="MF_00073"/>
    </source>
</evidence>
<dbReference type="SUPFAM" id="SSF48013">
    <property type="entry name" value="NusB-like"/>
    <property type="match status" value="1"/>
</dbReference>
<dbReference type="EMBL" id="ABVL01000016">
    <property type="protein sequence ID" value="EDY17926.1"/>
    <property type="molecule type" value="Genomic_DNA"/>
</dbReference>
<keyword evidence="3 6" id="KW-0694">RNA-binding</keyword>
<keyword evidence="9" id="KW-1185">Reference proteome</keyword>
<dbReference type="InParanoid" id="B4D6X5"/>
<dbReference type="Gene3D" id="1.10.940.10">
    <property type="entry name" value="NusB-like"/>
    <property type="match status" value="1"/>
</dbReference>
<dbReference type="GO" id="GO:0003723">
    <property type="term" value="F:RNA binding"/>
    <property type="evidence" value="ECO:0007669"/>
    <property type="project" value="UniProtKB-UniRule"/>
</dbReference>
<comment type="similarity">
    <text evidence="1 6">Belongs to the NusB family.</text>
</comment>
<gene>
    <name evidence="6" type="primary">nusB</name>
    <name evidence="8" type="ORF">CfE428DRAFT_4665</name>
</gene>
<evidence type="ECO:0000313" key="8">
    <source>
        <dbReference type="EMBL" id="EDY17926.1"/>
    </source>
</evidence>
<dbReference type="GO" id="GO:0005829">
    <property type="term" value="C:cytosol"/>
    <property type="evidence" value="ECO:0007669"/>
    <property type="project" value="TreeGrafter"/>
</dbReference>
<dbReference type="CDD" id="cd00619">
    <property type="entry name" value="Terminator_NusB"/>
    <property type="match status" value="1"/>
</dbReference>
<dbReference type="InterPro" id="IPR011605">
    <property type="entry name" value="NusB_fam"/>
</dbReference>
<evidence type="ECO:0000256" key="3">
    <source>
        <dbReference type="ARBA" id="ARBA00022884"/>
    </source>
</evidence>
<dbReference type="GO" id="GO:0031564">
    <property type="term" value="P:transcription antitermination"/>
    <property type="evidence" value="ECO:0007669"/>
    <property type="project" value="UniProtKB-KW"/>
</dbReference>
<protein>
    <recommendedName>
        <fullName evidence="6">Transcription antitermination protein NusB</fullName>
    </recommendedName>
    <alternativeName>
        <fullName evidence="6">Antitermination factor NusB</fullName>
    </alternativeName>
</protein>
<comment type="function">
    <text evidence="6">Involved in transcription antitermination. Required for transcription of ribosomal RNA (rRNA) genes. Binds specifically to the boxA antiterminator sequence of the ribosomal RNA (rrn) operons.</text>
</comment>
<sequence>MGKRREGREAAVQYLYQIDLSGETPVNAEQFWMLRSGPGKAPVAPKTRIFAEQLALGVRKHLEEIDGYIKKYTANYELDRLAVVDRNILRVAIYELLHSPDVAPVIIINEAIEVAKKFGTDKSGGFVNGILDRIKEEVGRPAREALSPGNS</sequence>
<keyword evidence="4 6" id="KW-0805">Transcription regulation</keyword>
<keyword evidence="2 6" id="KW-0889">Transcription antitermination</keyword>
<evidence type="ECO:0000256" key="2">
    <source>
        <dbReference type="ARBA" id="ARBA00022814"/>
    </source>
</evidence>
<dbReference type="PANTHER" id="PTHR11078">
    <property type="entry name" value="N UTILIZATION SUBSTANCE PROTEIN B-RELATED"/>
    <property type="match status" value="1"/>
</dbReference>
<dbReference type="HAMAP" id="MF_00073">
    <property type="entry name" value="NusB"/>
    <property type="match status" value="1"/>
</dbReference>
<evidence type="ECO:0000256" key="1">
    <source>
        <dbReference type="ARBA" id="ARBA00005952"/>
    </source>
</evidence>
<dbReference type="FunCoup" id="B4D6X5">
    <property type="interactions" value="329"/>
</dbReference>
<dbReference type="RefSeq" id="WP_006981986.1">
    <property type="nucleotide sequence ID" value="NZ_ABVL01000016.1"/>
</dbReference>
<dbReference type="InterPro" id="IPR006027">
    <property type="entry name" value="NusB_RsmB_TIM44"/>
</dbReference>